<dbReference type="Pfam" id="PF00144">
    <property type="entry name" value="Beta-lactamase"/>
    <property type="match status" value="1"/>
</dbReference>
<dbReference type="RefSeq" id="WP_340363751.1">
    <property type="nucleotide sequence ID" value="NZ_JBBKZV010000005.1"/>
</dbReference>
<dbReference type="SUPFAM" id="SSF56601">
    <property type="entry name" value="beta-lactamase/transpeptidase-like"/>
    <property type="match status" value="1"/>
</dbReference>
<dbReference type="InterPro" id="IPR021860">
    <property type="entry name" value="Peptidase_S12_Pab87-rel_C"/>
</dbReference>
<dbReference type="EMBL" id="JBBKZV010000005">
    <property type="protein sequence ID" value="MEJ8822715.1"/>
    <property type="molecule type" value="Genomic_DNA"/>
</dbReference>
<feature type="domain" description="Peptidase S12 Pab87-related C-terminal" evidence="3">
    <location>
        <begin position="433"/>
        <end position="499"/>
    </location>
</feature>
<evidence type="ECO:0000313" key="5">
    <source>
        <dbReference type="Proteomes" id="UP001363010"/>
    </source>
</evidence>
<proteinExistence type="predicted"/>
<dbReference type="Pfam" id="PF11954">
    <property type="entry name" value="DUF3471"/>
    <property type="match status" value="1"/>
</dbReference>
<dbReference type="InterPro" id="IPR012338">
    <property type="entry name" value="Beta-lactam/transpept-like"/>
</dbReference>
<keyword evidence="4" id="KW-0378">Hydrolase</keyword>
<dbReference type="Proteomes" id="UP001363010">
    <property type="component" value="Unassembled WGS sequence"/>
</dbReference>
<dbReference type="GO" id="GO:0016787">
    <property type="term" value="F:hydrolase activity"/>
    <property type="evidence" value="ECO:0007669"/>
    <property type="project" value="UniProtKB-KW"/>
</dbReference>
<keyword evidence="5" id="KW-1185">Reference proteome</keyword>
<gene>
    <name evidence="4" type="ORF">WKW80_11830</name>
</gene>
<reference evidence="4 5" key="1">
    <citation type="submission" date="2024-03" db="EMBL/GenBank/DDBJ databases">
        <title>Novel species of the genus Variovorax.</title>
        <authorList>
            <person name="Liu Q."/>
            <person name="Xin Y.-H."/>
        </authorList>
    </citation>
    <scope>NUCLEOTIDE SEQUENCE [LARGE SCALE GENOMIC DNA]</scope>
    <source>
        <strain evidence="4 5">KACC 18501</strain>
    </source>
</reference>
<dbReference type="InterPro" id="IPR001466">
    <property type="entry name" value="Beta-lactam-related"/>
</dbReference>
<evidence type="ECO:0000259" key="3">
    <source>
        <dbReference type="Pfam" id="PF11954"/>
    </source>
</evidence>
<name>A0ABU8VY23_9BURK</name>
<dbReference type="Gene3D" id="2.40.128.600">
    <property type="match status" value="1"/>
</dbReference>
<accession>A0ABU8VY23</accession>
<dbReference type="InterPro" id="IPR050491">
    <property type="entry name" value="AmpC-like"/>
</dbReference>
<organism evidence="4 5">
    <name type="scientific">Variovorax humicola</name>
    <dbReference type="NCBI Taxonomy" id="1769758"/>
    <lineage>
        <taxon>Bacteria</taxon>
        <taxon>Pseudomonadati</taxon>
        <taxon>Pseudomonadota</taxon>
        <taxon>Betaproteobacteria</taxon>
        <taxon>Burkholderiales</taxon>
        <taxon>Comamonadaceae</taxon>
        <taxon>Variovorax</taxon>
    </lineage>
</organism>
<comment type="caution">
    <text evidence="4">The sequence shown here is derived from an EMBL/GenBank/DDBJ whole genome shotgun (WGS) entry which is preliminary data.</text>
</comment>
<sequence>MNAYLQKRRRFLRNSVWSGLAACGPLALAGCGSGGGGASSAALDASGNAPPDEAKVRAAIDQIDAMVGALMQKSGLPGMAVAVVRGDQTVYARGFGNRVAGSASPVDADTVFQLASMSKSIGASAVAYQVGLGGIAWDTPVQKHLPWFELKDPAVNPQLTIGDLYSHRSGLPEHAGDRLEDIGYDQRQVLERLRFLPLGPFRKSYNYTNFGLTAGAAAVAVAAGTDWATLCDRALYVPLGMTRTSSRFADFQTRSNRVIGHVKANGVYVPGPVRMPDAQAPAASVSSSVNDVARWLSMMVGQGVFAGKTIVDASALAPAVSPQYMTAPATDGRAASYYGFGFNVGTTAANRASFGHSGAFALGTGTAFTVVPSTGLGMVALTNAAPIGVPETLIAQFFDLVQFGSIQQPWSEIYTRAFLPFAAPEGSLVGVAPPTQPVPAKGLSAYIGTYGNAYHGPLRVVQESGGLMLVLGATPLRLPLAHWDGDVFTFTLVSENAEPGTISKASFASDRVTLEYYDRDRLGTFVRAGA</sequence>
<evidence type="ECO:0000313" key="4">
    <source>
        <dbReference type="EMBL" id="MEJ8822715.1"/>
    </source>
</evidence>
<protein>
    <submittedName>
        <fullName evidence="4">Serine hydrolase</fullName>
    </submittedName>
</protein>
<feature type="chain" id="PRO_5046041789" evidence="1">
    <location>
        <begin position="30"/>
        <end position="530"/>
    </location>
</feature>
<evidence type="ECO:0000256" key="1">
    <source>
        <dbReference type="SAM" id="SignalP"/>
    </source>
</evidence>
<evidence type="ECO:0000259" key="2">
    <source>
        <dbReference type="Pfam" id="PF00144"/>
    </source>
</evidence>
<dbReference type="PANTHER" id="PTHR46825:SF15">
    <property type="entry name" value="BETA-LACTAMASE-RELATED DOMAIN-CONTAINING PROTEIN"/>
    <property type="match status" value="1"/>
</dbReference>
<dbReference type="PROSITE" id="PS51257">
    <property type="entry name" value="PROKAR_LIPOPROTEIN"/>
    <property type="match status" value="1"/>
</dbReference>
<feature type="domain" description="Beta-lactamase-related" evidence="2">
    <location>
        <begin position="63"/>
        <end position="386"/>
    </location>
</feature>
<dbReference type="PANTHER" id="PTHR46825">
    <property type="entry name" value="D-ALANYL-D-ALANINE-CARBOXYPEPTIDASE/ENDOPEPTIDASE AMPH"/>
    <property type="match status" value="1"/>
</dbReference>
<dbReference type="Gene3D" id="3.40.710.10">
    <property type="entry name" value="DD-peptidase/beta-lactamase superfamily"/>
    <property type="match status" value="1"/>
</dbReference>
<feature type="signal peptide" evidence="1">
    <location>
        <begin position="1"/>
        <end position="29"/>
    </location>
</feature>
<keyword evidence="1" id="KW-0732">Signal</keyword>